<feature type="transmembrane region" description="Helical" evidence="6">
    <location>
        <begin position="371"/>
        <end position="392"/>
    </location>
</feature>
<dbReference type="GO" id="GO:0022857">
    <property type="term" value="F:transmembrane transporter activity"/>
    <property type="evidence" value="ECO:0007669"/>
    <property type="project" value="UniProtKB-ARBA"/>
</dbReference>
<comment type="caution">
    <text evidence="7">The sequence shown here is derived from an EMBL/GenBank/DDBJ whole genome shotgun (WGS) entry which is preliminary data.</text>
</comment>
<evidence type="ECO:0000256" key="1">
    <source>
        <dbReference type="ARBA" id="ARBA00004141"/>
    </source>
</evidence>
<comment type="subcellular location">
    <subcellularLocation>
        <location evidence="1">Membrane</location>
        <topology evidence="1">Multi-pass membrane protein</topology>
    </subcellularLocation>
</comment>
<keyword evidence="2" id="KW-0813">Transport</keyword>
<sequence length="428" mass="47846">MDPGKKRHNELRYEQELRRDIVLESGFPCCITLFKTLAISFSTMTLFTRIAPPYGSSLLYAGLQSGDGLLYLSSPGLLVLQWLRSAPLFKLNRICLSLGCSFSWPQMGPFASWCCAWLETTGLVAGIGTQMLTSFTSKAYAGSQTLQSIILLSTGTNKNGGYFAPKWLFLCMYIGLTLIWAVLNTFALEVIAFIDVISIWWVIGGLVIVTMLPLVALTTKSASCVLTHFEMAPEPTGISNKPYAVIFYLSLLLSILYMAILLKKLKQSFYCLPYGAHFSSEGSQSPPMQLVHLYSSWTHYLESQRSLHFHNFHMYNWMGWRLCSSNLCKNGNGRAHFTSVKQGGHFASLPFCGFVSSVFLLPTYYPISWDTFNYAPVALVTGLILIMLWRVLDARELFKGPVRNFDNSKREGISSVTNSTLDVFIGTP</sequence>
<evidence type="ECO:0000256" key="3">
    <source>
        <dbReference type="ARBA" id="ARBA00022692"/>
    </source>
</evidence>
<keyword evidence="5 6" id="KW-0472">Membrane</keyword>
<evidence type="ECO:0000313" key="8">
    <source>
        <dbReference type="Proteomes" id="UP001164929"/>
    </source>
</evidence>
<dbReference type="PANTHER" id="PTHR45649:SF26">
    <property type="entry name" value="OS04G0435100 PROTEIN"/>
    <property type="match status" value="1"/>
</dbReference>
<keyword evidence="8" id="KW-1185">Reference proteome</keyword>
<feature type="transmembrane region" description="Helical" evidence="6">
    <location>
        <begin position="242"/>
        <end position="262"/>
    </location>
</feature>
<evidence type="ECO:0000256" key="2">
    <source>
        <dbReference type="ARBA" id="ARBA00022448"/>
    </source>
</evidence>
<accession>A0AAD6QTM4</accession>
<organism evidence="7 8">
    <name type="scientific">Populus alba x Populus x berolinensis</name>
    <dbReference type="NCBI Taxonomy" id="444605"/>
    <lineage>
        <taxon>Eukaryota</taxon>
        <taxon>Viridiplantae</taxon>
        <taxon>Streptophyta</taxon>
        <taxon>Embryophyta</taxon>
        <taxon>Tracheophyta</taxon>
        <taxon>Spermatophyta</taxon>
        <taxon>Magnoliopsida</taxon>
        <taxon>eudicotyledons</taxon>
        <taxon>Gunneridae</taxon>
        <taxon>Pentapetalae</taxon>
        <taxon>rosids</taxon>
        <taxon>fabids</taxon>
        <taxon>Malpighiales</taxon>
        <taxon>Salicaceae</taxon>
        <taxon>Saliceae</taxon>
        <taxon>Populus</taxon>
    </lineage>
</organism>
<protein>
    <submittedName>
        <fullName evidence="7">Uncharacterized protein</fullName>
    </submittedName>
</protein>
<dbReference type="Proteomes" id="UP001164929">
    <property type="component" value="Chromosome 5"/>
</dbReference>
<proteinExistence type="predicted"/>
<feature type="transmembrane region" description="Helical" evidence="6">
    <location>
        <begin position="167"/>
        <end position="187"/>
    </location>
</feature>
<gene>
    <name evidence="7" type="ORF">NC653_013143</name>
</gene>
<evidence type="ECO:0000256" key="5">
    <source>
        <dbReference type="ARBA" id="ARBA00023136"/>
    </source>
</evidence>
<feature type="transmembrane region" description="Helical" evidence="6">
    <location>
        <begin position="110"/>
        <end position="132"/>
    </location>
</feature>
<feature type="transmembrane region" description="Helical" evidence="6">
    <location>
        <begin position="21"/>
        <end position="48"/>
    </location>
</feature>
<evidence type="ECO:0000256" key="4">
    <source>
        <dbReference type="ARBA" id="ARBA00022989"/>
    </source>
</evidence>
<dbReference type="EMBL" id="JAQIZT010000005">
    <property type="protein sequence ID" value="KAJ6996449.1"/>
    <property type="molecule type" value="Genomic_DNA"/>
</dbReference>
<keyword evidence="4 6" id="KW-1133">Transmembrane helix</keyword>
<dbReference type="AlphaFoldDB" id="A0AAD6QTM4"/>
<feature type="transmembrane region" description="Helical" evidence="6">
    <location>
        <begin position="199"/>
        <end position="222"/>
    </location>
</feature>
<evidence type="ECO:0000313" key="7">
    <source>
        <dbReference type="EMBL" id="KAJ6996449.1"/>
    </source>
</evidence>
<evidence type="ECO:0000256" key="6">
    <source>
        <dbReference type="SAM" id="Phobius"/>
    </source>
</evidence>
<keyword evidence="3 6" id="KW-0812">Transmembrane</keyword>
<feature type="transmembrane region" description="Helical" evidence="6">
    <location>
        <begin position="68"/>
        <end position="89"/>
    </location>
</feature>
<dbReference type="GO" id="GO:0016020">
    <property type="term" value="C:membrane"/>
    <property type="evidence" value="ECO:0007669"/>
    <property type="project" value="UniProtKB-SubCell"/>
</dbReference>
<feature type="transmembrane region" description="Helical" evidence="6">
    <location>
        <begin position="346"/>
        <end position="365"/>
    </location>
</feature>
<name>A0AAD6QTM4_9ROSI</name>
<reference evidence="7" key="1">
    <citation type="journal article" date="2023" name="Mol. Ecol. Resour.">
        <title>Chromosome-level genome assembly of a triploid poplar Populus alba 'Berolinensis'.</title>
        <authorList>
            <person name="Chen S."/>
            <person name="Yu Y."/>
            <person name="Wang X."/>
            <person name="Wang S."/>
            <person name="Zhang T."/>
            <person name="Zhou Y."/>
            <person name="He R."/>
            <person name="Meng N."/>
            <person name="Wang Y."/>
            <person name="Liu W."/>
            <person name="Liu Z."/>
            <person name="Liu J."/>
            <person name="Guo Q."/>
            <person name="Huang H."/>
            <person name="Sederoff R.R."/>
            <person name="Wang G."/>
            <person name="Qu G."/>
            <person name="Chen S."/>
        </authorList>
    </citation>
    <scope>NUCLEOTIDE SEQUENCE</scope>
    <source>
        <strain evidence="7">SC-2020</strain>
    </source>
</reference>
<dbReference type="PANTHER" id="PTHR45649">
    <property type="entry name" value="AMINO-ACID PERMEASE BAT1"/>
    <property type="match status" value="1"/>
</dbReference>